<evidence type="ECO:0000256" key="1">
    <source>
        <dbReference type="SAM" id="MobiDB-lite"/>
    </source>
</evidence>
<evidence type="ECO:0000313" key="2">
    <source>
        <dbReference type="EMBL" id="CAK6982722.1"/>
    </source>
</evidence>
<accession>A0AAV1QE74</accession>
<feature type="compositionally biased region" description="Acidic residues" evidence="1">
    <location>
        <begin position="40"/>
        <end position="49"/>
    </location>
</feature>
<reference evidence="2 3" key="1">
    <citation type="submission" date="2024-01" db="EMBL/GenBank/DDBJ databases">
        <authorList>
            <person name="Alioto T."/>
            <person name="Alioto T."/>
            <person name="Gomez Garrido J."/>
        </authorList>
    </citation>
    <scope>NUCLEOTIDE SEQUENCE [LARGE SCALE GENOMIC DNA]</scope>
</reference>
<evidence type="ECO:0000313" key="3">
    <source>
        <dbReference type="Proteomes" id="UP001314229"/>
    </source>
</evidence>
<feature type="compositionally biased region" description="Basic and acidic residues" evidence="1">
    <location>
        <begin position="1"/>
        <end position="14"/>
    </location>
</feature>
<feature type="non-terminal residue" evidence="2">
    <location>
        <position position="1"/>
    </location>
</feature>
<dbReference type="AlphaFoldDB" id="A0AAV1QE74"/>
<dbReference type="EMBL" id="CAWUFR010001088">
    <property type="protein sequence ID" value="CAK6982722.1"/>
    <property type="molecule type" value="Genomic_DNA"/>
</dbReference>
<protein>
    <submittedName>
        <fullName evidence="2">Uncharacterized protein</fullName>
    </submittedName>
</protein>
<name>A0AAV1QE74_SCOSC</name>
<gene>
    <name evidence="2" type="ORF">FSCOSCO3_A004316</name>
</gene>
<comment type="caution">
    <text evidence="2">The sequence shown here is derived from an EMBL/GenBank/DDBJ whole genome shotgun (WGS) entry which is preliminary data.</text>
</comment>
<dbReference type="Proteomes" id="UP001314229">
    <property type="component" value="Unassembled WGS sequence"/>
</dbReference>
<organism evidence="2 3">
    <name type="scientific">Scomber scombrus</name>
    <name type="common">Atlantic mackerel</name>
    <name type="synonym">Scomber vernalis</name>
    <dbReference type="NCBI Taxonomy" id="13677"/>
    <lineage>
        <taxon>Eukaryota</taxon>
        <taxon>Metazoa</taxon>
        <taxon>Chordata</taxon>
        <taxon>Craniata</taxon>
        <taxon>Vertebrata</taxon>
        <taxon>Euteleostomi</taxon>
        <taxon>Actinopterygii</taxon>
        <taxon>Neopterygii</taxon>
        <taxon>Teleostei</taxon>
        <taxon>Neoteleostei</taxon>
        <taxon>Acanthomorphata</taxon>
        <taxon>Pelagiaria</taxon>
        <taxon>Scombriformes</taxon>
        <taxon>Scombridae</taxon>
        <taxon>Scomber</taxon>
    </lineage>
</organism>
<keyword evidence="3" id="KW-1185">Reference proteome</keyword>
<feature type="region of interest" description="Disordered" evidence="1">
    <location>
        <begin position="1"/>
        <end position="53"/>
    </location>
</feature>
<proteinExistence type="predicted"/>
<sequence length="62" mass="7104">RPIDQTELKFDSKHSAGSAGGRRLSRALNVTPPTIRAAEEEKEEEEEEERLPTDRQLCLIWI</sequence>